<dbReference type="AlphaFoldDB" id="A0AAV9G8K1"/>
<reference evidence="2" key="2">
    <citation type="submission" date="2023-05" db="EMBL/GenBank/DDBJ databases">
        <authorList>
            <consortium name="Lawrence Berkeley National Laboratory"/>
            <person name="Steindorff A."/>
            <person name="Hensen N."/>
            <person name="Bonometti L."/>
            <person name="Westerberg I."/>
            <person name="Brannstrom I.O."/>
            <person name="Guillou S."/>
            <person name="Cros-Aarteil S."/>
            <person name="Calhoun S."/>
            <person name="Haridas S."/>
            <person name="Kuo A."/>
            <person name="Mondo S."/>
            <person name="Pangilinan J."/>
            <person name="Riley R."/>
            <person name="Labutti K."/>
            <person name="Andreopoulos B."/>
            <person name="Lipzen A."/>
            <person name="Chen C."/>
            <person name="Yanf M."/>
            <person name="Daum C."/>
            <person name="Ng V."/>
            <person name="Clum A."/>
            <person name="Ohm R."/>
            <person name="Martin F."/>
            <person name="Silar P."/>
            <person name="Natvig D."/>
            <person name="Lalanne C."/>
            <person name="Gautier V."/>
            <person name="Ament-Velasquez S.L."/>
            <person name="Kruys A."/>
            <person name="Hutchinson M.I."/>
            <person name="Powell A.J."/>
            <person name="Barry K."/>
            <person name="Miller A.N."/>
            <person name="Grigoriev I.V."/>
            <person name="Debuchy R."/>
            <person name="Gladieux P."/>
            <person name="Thoren M.H."/>
            <person name="Johannesson H."/>
        </authorList>
    </citation>
    <scope>NUCLEOTIDE SEQUENCE</scope>
    <source>
        <strain evidence="2">PSN243</strain>
    </source>
</reference>
<keyword evidence="3" id="KW-1185">Reference proteome</keyword>
<dbReference type="Proteomes" id="UP001321760">
    <property type="component" value="Unassembled WGS sequence"/>
</dbReference>
<protein>
    <recommendedName>
        <fullName evidence="4">Lysine-specific metallo-endopeptidase domain-containing protein</fullName>
    </recommendedName>
</protein>
<comment type="caution">
    <text evidence="2">The sequence shown here is derived from an EMBL/GenBank/DDBJ whole genome shotgun (WGS) entry which is preliminary data.</text>
</comment>
<evidence type="ECO:0000313" key="2">
    <source>
        <dbReference type="EMBL" id="KAK4443540.1"/>
    </source>
</evidence>
<evidence type="ECO:0000256" key="1">
    <source>
        <dbReference type="SAM" id="MobiDB-lite"/>
    </source>
</evidence>
<evidence type="ECO:0008006" key="4">
    <source>
        <dbReference type="Google" id="ProtNLM"/>
    </source>
</evidence>
<organism evidence="2 3">
    <name type="scientific">Podospora aff. communis PSN243</name>
    <dbReference type="NCBI Taxonomy" id="3040156"/>
    <lineage>
        <taxon>Eukaryota</taxon>
        <taxon>Fungi</taxon>
        <taxon>Dikarya</taxon>
        <taxon>Ascomycota</taxon>
        <taxon>Pezizomycotina</taxon>
        <taxon>Sordariomycetes</taxon>
        <taxon>Sordariomycetidae</taxon>
        <taxon>Sordariales</taxon>
        <taxon>Podosporaceae</taxon>
        <taxon>Podospora</taxon>
    </lineage>
</organism>
<dbReference type="EMBL" id="MU865991">
    <property type="protein sequence ID" value="KAK4443540.1"/>
    <property type="molecule type" value="Genomic_DNA"/>
</dbReference>
<gene>
    <name evidence="2" type="ORF">QBC34DRAFT_386179</name>
</gene>
<reference evidence="2" key="1">
    <citation type="journal article" date="2023" name="Mol. Phylogenet. Evol.">
        <title>Genome-scale phylogeny and comparative genomics of the fungal order Sordariales.</title>
        <authorList>
            <person name="Hensen N."/>
            <person name="Bonometti L."/>
            <person name="Westerberg I."/>
            <person name="Brannstrom I.O."/>
            <person name="Guillou S."/>
            <person name="Cros-Aarteil S."/>
            <person name="Calhoun S."/>
            <person name="Haridas S."/>
            <person name="Kuo A."/>
            <person name="Mondo S."/>
            <person name="Pangilinan J."/>
            <person name="Riley R."/>
            <person name="LaButti K."/>
            <person name="Andreopoulos B."/>
            <person name="Lipzen A."/>
            <person name="Chen C."/>
            <person name="Yan M."/>
            <person name="Daum C."/>
            <person name="Ng V."/>
            <person name="Clum A."/>
            <person name="Steindorff A."/>
            <person name="Ohm R.A."/>
            <person name="Martin F."/>
            <person name="Silar P."/>
            <person name="Natvig D.O."/>
            <person name="Lalanne C."/>
            <person name="Gautier V."/>
            <person name="Ament-Velasquez S.L."/>
            <person name="Kruys A."/>
            <person name="Hutchinson M.I."/>
            <person name="Powell A.J."/>
            <person name="Barry K."/>
            <person name="Miller A.N."/>
            <person name="Grigoriev I.V."/>
            <person name="Debuchy R."/>
            <person name="Gladieux P."/>
            <person name="Hiltunen Thoren M."/>
            <person name="Johannesson H."/>
        </authorList>
    </citation>
    <scope>NUCLEOTIDE SEQUENCE</scope>
    <source>
        <strain evidence="2">PSN243</strain>
    </source>
</reference>
<feature type="region of interest" description="Disordered" evidence="1">
    <location>
        <begin position="184"/>
        <end position="204"/>
    </location>
</feature>
<name>A0AAV9G8K1_9PEZI</name>
<evidence type="ECO:0000313" key="3">
    <source>
        <dbReference type="Proteomes" id="UP001321760"/>
    </source>
</evidence>
<sequence length="354" mass="38457">MRSLLASVVYSTAAFGPALLRPVSAQSSRVFSYHCEDEYSAFYSPDCTAAISTLYLQLKNPDKPHEIFFRGDTTHTAHVGRCRASLIPEFGGSATETFGTFLTSFDQIAARCQVGYFDAGIWMGRIDGVATFISNRKAKRESLAKRWKQPTQAQLDRVAAMGANNTIVDVSSGLLPSQHRYTVRRQSKAPRQVPEPEPEKAPNGVISVYSRGFASNDTISVRGLSSPLMNDLEVRADIRLASLVGTISHELIHIVAERNERTSATVASITLMPNPRGPNWRDLTGHGQQNADNHAIKAVHEMLRNWSDSGRLGAVYEAVDEGRNEVVLTGVVNSVSAASRELPAPCSGPGCPAS</sequence>
<proteinExistence type="predicted"/>
<accession>A0AAV9G8K1</accession>